<dbReference type="InterPro" id="IPR035778">
    <property type="entry name" value="SPRY_hnRNP_U"/>
</dbReference>
<evidence type="ECO:0000256" key="2">
    <source>
        <dbReference type="ARBA" id="ARBA00023242"/>
    </source>
</evidence>
<feature type="region of interest" description="Disordered" evidence="3">
    <location>
        <begin position="759"/>
        <end position="874"/>
    </location>
</feature>
<dbReference type="STRING" id="139723.A0A182M2B9"/>
<dbReference type="SUPFAM" id="SSF49899">
    <property type="entry name" value="Concanavalin A-like lectins/glucanases"/>
    <property type="match status" value="1"/>
</dbReference>
<feature type="compositionally biased region" description="Polar residues" evidence="3">
    <location>
        <begin position="979"/>
        <end position="990"/>
    </location>
</feature>
<dbReference type="CDD" id="cd12884">
    <property type="entry name" value="SPRY_hnRNP"/>
    <property type="match status" value="1"/>
</dbReference>
<evidence type="ECO:0000259" key="4">
    <source>
        <dbReference type="PROSITE" id="PS50188"/>
    </source>
</evidence>
<evidence type="ECO:0000313" key="6">
    <source>
        <dbReference type="Proteomes" id="UP000075883"/>
    </source>
</evidence>
<accession>A0A182M2B9</accession>
<dbReference type="GO" id="GO:0003723">
    <property type="term" value="F:RNA binding"/>
    <property type="evidence" value="ECO:0007669"/>
    <property type="project" value="TreeGrafter"/>
</dbReference>
<evidence type="ECO:0000256" key="1">
    <source>
        <dbReference type="ARBA" id="ARBA00004123"/>
    </source>
</evidence>
<keyword evidence="6" id="KW-1185">Reference proteome</keyword>
<dbReference type="InterPro" id="IPR043136">
    <property type="entry name" value="B30.2/SPRY_sf"/>
</dbReference>
<dbReference type="EMBL" id="AXCM01006349">
    <property type="status" value="NOT_ANNOTATED_CDS"/>
    <property type="molecule type" value="Genomic_DNA"/>
</dbReference>
<evidence type="ECO:0000313" key="5">
    <source>
        <dbReference type="EnsemblMetazoa" id="ACUA007712-PA"/>
    </source>
</evidence>
<dbReference type="PROSITE" id="PS50188">
    <property type="entry name" value="B302_SPRY"/>
    <property type="match status" value="1"/>
</dbReference>
<evidence type="ECO:0000256" key="3">
    <source>
        <dbReference type="SAM" id="MobiDB-lite"/>
    </source>
</evidence>
<feature type="region of interest" description="Disordered" evidence="3">
    <location>
        <begin position="463"/>
        <end position="525"/>
    </location>
</feature>
<organism evidence="5 6">
    <name type="scientific">Anopheles culicifacies</name>
    <dbReference type="NCBI Taxonomy" id="139723"/>
    <lineage>
        <taxon>Eukaryota</taxon>
        <taxon>Metazoa</taxon>
        <taxon>Ecdysozoa</taxon>
        <taxon>Arthropoda</taxon>
        <taxon>Hexapoda</taxon>
        <taxon>Insecta</taxon>
        <taxon>Pterygota</taxon>
        <taxon>Neoptera</taxon>
        <taxon>Endopterygota</taxon>
        <taxon>Diptera</taxon>
        <taxon>Nematocera</taxon>
        <taxon>Culicoidea</taxon>
        <taxon>Culicidae</taxon>
        <taxon>Anophelinae</taxon>
        <taxon>Anopheles</taxon>
        <taxon>culicifacies species complex</taxon>
    </lineage>
</organism>
<dbReference type="EMBL" id="AXCM01006347">
    <property type="status" value="NOT_ANNOTATED_CDS"/>
    <property type="molecule type" value="Genomic_DNA"/>
</dbReference>
<dbReference type="Gene3D" id="3.40.50.300">
    <property type="entry name" value="P-loop containing nucleotide triphosphate hydrolases"/>
    <property type="match status" value="1"/>
</dbReference>
<dbReference type="Proteomes" id="UP000075883">
    <property type="component" value="Unassembled WGS sequence"/>
</dbReference>
<name>A0A182M2B9_9DIPT</name>
<feature type="compositionally biased region" description="Low complexity" evidence="3">
    <location>
        <begin position="888"/>
        <end position="899"/>
    </location>
</feature>
<dbReference type="SUPFAM" id="SSF52540">
    <property type="entry name" value="P-loop containing nucleoside triphosphate hydrolases"/>
    <property type="match status" value="1"/>
</dbReference>
<feature type="region of interest" description="Disordered" evidence="3">
    <location>
        <begin position="1"/>
        <end position="233"/>
    </location>
</feature>
<reference evidence="5" key="2">
    <citation type="submission" date="2020-05" db="UniProtKB">
        <authorList>
            <consortium name="EnsemblMetazoa"/>
        </authorList>
    </citation>
    <scope>IDENTIFICATION</scope>
    <source>
        <strain evidence="5">A-37</strain>
    </source>
</reference>
<dbReference type="Pfam" id="PF13671">
    <property type="entry name" value="AAA_33"/>
    <property type="match status" value="1"/>
</dbReference>
<dbReference type="EMBL" id="AXCM01006348">
    <property type="status" value="NOT_ANNOTATED_CDS"/>
    <property type="molecule type" value="Genomic_DNA"/>
</dbReference>
<dbReference type="InterPro" id="IPR001870">
    <property type="entry name" value="B30.2/SPRY"/>
</dbReference>
<feature type="compositionally biased region" description="Basic and acidic residues" evidence="3">
    <location>
        <begin position="171"/>
        <end position="185"/>
    </location>
</feature>
<feature type="domain" description="B30.2/SPRY" evidence="4">
    <location>
        <begin position="253"/>
        <end position="458"/>
    </location>
</feature>
<feature type="compositionally biased region" description="Low complexity" evidence="3">
    <location>
        <begin position="920"/>
        <end position="939"/>
    </location>
</feature>
<dbReference type="PANTHER" id="PTHR12381">
    <property type="entry name" value="HETEROGENEOUS NUCLEAR RIBONUCLEOPROTEIN U FAMILY MEMBER"/>
    <property type="match status" value="1"/>
</dbReference>
<dbReference type="SMART" id="SM00449">
    <property type="entry name" value="SPRY"/>
    <property type="match status" value="1"/>
</dbReference>
<feature type="region of interest" description="Disordered" evidence="3">
    <location>
        <begin position="887"/>
        <end position="940"/>
    </location>
</feature>
<dbReference type="GO" id="GO:0005634">
    <property type="term" value="C:nucleus"/>
    <property type="evidence" value="ECO:0007669"/>
    <property type="project" value="UniProtKB-SubCell"/>
</dbReference>
<dbReference type="InterPro" id="IPR003877">
    <property type="entry name" value="SPRY_dom"/>
</dbReference>
<feature type="compositionally biased region" description="Low complexity" evidence="3">
    <location>
        <begin position="200"/>
        <end position="210"/>
    </location>
</feature>
<sequence length="1011" mass="110733">MTRSPSPPNSAAENPHASLMGSARKRGRSRSMTKSPSPQRLTSEAPCLASVQEEEPEPVVEATEQRLATVEPTLEPTQLTTADDTATMAPVAETQPAPSQQEPVEQPEQLEPTSASETPSAMEVEESESVALTESEEKSEPVEDEEVSQPTSEATDKPEAEKLSTQSASEQDSKTDEDQQPKAEESTNVAESNESDPKPTSATTTSTVEAESSDKSKAGATKPEKKPNAQQQAQNNMVEFVTEEVEPQLSADAENTFTLSWCKYTRALSHVTTRSNASFPHDSDLNLTIDDKDLLSAKPLSDGIFGLVWAGVRASRGVTGGKVFYEVLVVDELQPGTKSPLVPEGENPTPEIRIGWSTLTEGKRQLGETDLSYGYSNCGNKVTGGNFEQYGVAYGKNDVVGAYLDMDATPCSMQFTVNRVRQGPAFEFEKEALGGKALFPHVYAKNLSFKVNFGTVEDGFPLTAKKPASTDKPAAETDNKDAKPTPTETTATKEEGKEGEEEGGKEEGDAVAKEESTPSDDTAKVEEGVKMEDAEQAPPATDEQPVAENVPFDEEFKFLNSLIKDNEACVVDGLKGPLTRDCCELVMMIGLPGSGKTTWVQNYLKENPDSSFTLLSIDSLLENMKVLGKAREPSNTPQWQKVVEQLSRNMARLIEIACKRRRHILIDQTNVFASEQKRRLKGFGGFKTRRAVAVVPNLEEYNKRYEQKVAKYGKEVPETTLNTMKANIFVPSQVQNWYTEIVFTELAETEAQETIKKMNEEGRKLLPPRRNRANQSNRQKHNNNANSNYTSRWNHNNRPQGGGQQYGKNNRYGNNAGGGGSGGGYNRYGNKSNDSVGQYGHHRSGDYRSGNGYGRRDDHHHRGGSYGSGGNRYDSWNRNSGGGGGGYYNDRGYTNRGYNQQQQDHSSNRYDARRRDRRGYNNGSGWNNQGGQSQQWNNSYPKSGSSDSWYLWWQSNLNNLLAPSADGSAAAAATSSTSHQWNQYGNSAHQSSSYGNYNNSKGSGPGASSMG</sequence>
<reference evidence="6" key="1">
    <citation type="submission" date="2013-09" db="EMBL/GenBank/DDBJ databases">
        <title>The Genome Sequence of Anopheles culicifacies species A.</title>
        <authorList>
            <consortium name="The Broad Institute Genomics Platform"/>
            <person name="Neafsey D.E."/>
            <person name="Besansky N."/>
            <person name="Howell P."/>
            <person name="Walton C."/>
            <person name="Young S.K."/>
            <person name="Zeng Q."/>
            <person name="Gargeya S."/>
            <person name="Fitzgerald M."/>
            <person name="Haas B."/>
            <person name="Abouelleil A."/>
            <person name="Allen A.W."/>
            <person name="Alvarado L."/>
            <person name="Arachchi H.M."/>
            <person name="Berlin A.M."/>
            <person name="Chapman S.B."/>
            <person name="Gainer-Dewar J."/>
            <person name="Goldberg J."/>
            <person name="Griggs A."/>
            <person name="Gujja S."/>
            <person name="Hansen M."/>
            <person name="Howarth C."/>
            <person name="Imamovic A."/>
            <person name="Ireland A."/>
            <person name="Larimer J."/>
            <person name="McCowan C."/>
            <person name="Murphy C."/>
            <person name="Pearson M."/>
            <person name="Poon T.W."/>
            <person name="Priest M."/>
            <person name="Roberts A."/>
            <person name="Saif S."/>
            <person name="Shea T."/>
            <person name="Sisk P."/>
            <person name="Sykes S."/>
            <person name="Wortman J."/>
            <person name="Nusbaum C."/>
            <person name="Birren B."/>
        </authorList>
    </citation>
    <scope>NUCLEOTIDE SEQUENCE [LARGE SCALE GENOMIC DNA]</scope>
    <source>
        <strain evidence="6">A-37</strain>
    </source>
</reference>
<protein>
    <recommendedName>
        <fullName evidence="4">B30.2/SPRY domain-containing protein</fullName>
    </recommendedName>
</protein>
<proteinExistence type="predicted"/>
<feature type="compositionally biased region" description="Basic and acidic residues" evidence="3">
    <location>
        <begin position="505"/>
        <end position="525"/>
    </location>
</feature>
<keyword evidence="2" id="KW-0539">Nucleus</keyword>
<dbReference type="PANTHER" id="PTHR12381:SF56">
    <property type="entry name" value="B30.2_SPRY DOMAIN-CONTAINING PROTEIN-RELATED"/>
    <property type="match status" value="1"/>
</dbReference>
<feature type="compositionally biased region" description="Low complexity" evidence="3">
    <location>
        <begin position="991"/>
        <end position="1002"/>
    </location>
</feature>
<feature type="compositionally biased region" description="Low complexity" evidence="3">
    <location>
        <begin position="9"/>
        <end position="18"/>
    </location>
</feature>
<dbReference type="AlphaFoldDB" id="A0A182M2B9"/>
<dbReference type="EnsemblMetazoa" id="ACUA007712-RA">
    <property type="protein sequence ID" value="ACUA007712-PA"/>
    <property type="gene ID" value="ACUA007712"/>
</dbReference>
<feature type="compositionally biased region" description="Low complexity" evidence="3">
    <location>
        <begin position="95"/>
        <end position="112"/>
    </location>
</feature>
<feature type="compositionally biased region" description="Polar residues" evidence="3">
    <location>
        <begin position="773"/>
        <end position="799"/>
    </location>
</feature>
<feature type="compositionally biased region" description="Gly residues" evidence="3">
    <location>
        <begin position="815"/>
        <end position="826"/>
    </location>
</feature>
<dbReference type="InterPro" id="IPR027417">
    <property type="entry name" value="P-loop_NTPase"/>
</dbReference>
<feature type="region of interest" description="Disordered" evidence="3">
    <location>
        <begin position="973"/>
        <end position="1011"/>
    </location>
</feature>
<dbReference type="Gene3D" id="2.60.120.920">
    <property type="match status" value="1"/>
</dbReference>
<feature type="compositionally biased region" description="Polar residues" evidence="3">
    <location>
        <begin position="75"/>
        <end position="84"/>
    </location>
</feature>
<dbReference type="InterPro" id="IPR013320">
    <property type="entry name" value="ConA-like_dom_sf"/>
</dbReference>
<feature type="compositionally biased region" description="Basic and acidic residues" evidence="3">
    <location>
        <begin position="473"/>
        <end position="483"/>
    </location>
</feature>
<feature type="compositionally biased region" description="Basic and acidic residues" evidence="3">
    <location>
        <begin position="212"/>
        <end position="227"/>
    </location>
</feature>
<dbReference type="VEuPathDB" id="VectorBase:ACUA007712"/>
<dbReference type="GO" id="GO:0000380">
    <property type="term" value="P:alternative mRNA splicing, via spliceosome"/>
    <property type="evidence" value="ECO:0007669"/>
    <property type="project" value="TreeGrafter"/>
</dbReference>
<comment type="subcellular location">
    <subcellularLocation>
        <location evidence="1">Nucleus</location>
    </subcellularLocation>
</comment>
<feature type="compositionally biased region" description="Polar residues" evidence="3">
    <location>
        <begin position="32"/>
        <end position="42"/>
    </location>
</feature>